<comment type="caution">
    <text evidence="2">The sequence shown here is derived from an EMBL/GenBank/DDBJ whole genome shotgun (WGS) entry which is preliminary data.</text>
</comment>
<name>A0ABW2CP16_9ACTN</name>
<organism evidence="2 3">
    <name type="scientific">Actinomadura yumaensis</name>
    <dbReference type="NCBI Taxonomy" id="111807"/>
    <lineage>
        <taxon>Bacteria</taxon>
        <taxon>Bacillati</taxon>
        <taxon>Actinomycetota</taxon>
        <taxon>Actinomycetes</taxon>
        <taxon>Streptosporangiales</taxon>
        <taxon>Thermomonosporaceae</taxon>
        <taxon>Actinomadura</taxon>
    </lineage>
</organism>
<dbReference type="RefSeq" id="WP_378063680.1">
    <property type="nucleotide sequence ID" value="NZ_JBHSXS010000019.1"/>
</dbReference>
<dbReference type="EMBL" id="JBHSXS010000019">
    <property type="protein sequence ID" value="MFC6883531.1"/>
    <property type="molecule type" value="Genomic_DNA"/>
</dbReference>
<evidence type="ECO:0000256" key="1">
    <source>
        <dbReference type="SAM" id="MobiDB-lite"/>
    </source>
</evidence>
<evidence type="ECO:0000313" key="3">
    <source>
        <dbReference type="Proteomes" id="UP001596380"/>
    </source>
</evidence>
<proteinExistence type="predicted"/>
<accession>A0ABW2CP16</accession>
<evidence type="ECO:0000313" key="2">
    <source>
        <dbReference type="EMBL" id="MFC6883531.1"/>
    </source>
</evidence>
<protein>
    <submittedName>
        <fullName evidence="2">Uncharacterized protein</fullName>
    </submittedName>
</protein>
<gene>
    <name evidence="2" type="ORF">ACFQKB_27485</name>
</gene>
<sequence>SLTISLTYTCTDATHLTAVAGQPPRTSGQKYERVGAGNITPTCDGKSHTAAVKADPQSTFTGTWKAGTKATVGASLVKVAGNQVITQLSDSKDMTLSG</sequence>
<feature type="region of interest" description="Disordered" evidence="1">
    <location>
        <begin position="21"/>
        <end position="48"/>
    </location>
</feature>
<dbReference type="Proteomes" id="UP001596380">
    <property type="component" value="Unassembled WGS sequence"/>
</dbReference>
<feature type="non-terminal residue" evidence="2">
    <location>
        <position position="1"/>
    </location>
</feature>
<reference evidence="3" key="1">
    <citation type="journal article" date="2019" name="Int. J. Syst. Evol. Microbiol.">
        <title>The Global Catalogue of Microorganisms (GCM) 10K type strain sequencing project: providing services to taxonomists for standard genome sequencing and annotation.</title>
        <authorList>
            <consortium name="The Broad Institute Genomics Platform"/>
            <consortium name="The Broad Institute Genome Sequencing Center for Infectious Disease"/>
            <person name="Wu L."/>
            <person name="Ma J."/>
        </authorList>
    </citation>
    <scope>NUCLEOTIDE SEQUENCE [LARGE SCALE GENOMIC DNA]</scope>
    <source>
        <strain evidence="3">JCM 3369</strain>
    </source>
</reference>
<keyword evidence="3" id="KW-1185">Reference proteome</keyword>